<dbReference type="EMBL" id="JAPHVQ010000044">
    <property type="protein sequence ID" value="MDE8035823.1"/>
    <property type="molecule type" value="Genomic_DNA"/>
</dbReference>
<organism evidence="1 2">
    <name type="scientific">Actinobacillus equuli subsp. equuli</name>
    <dbReference type="NCBI Taxonomy" id="202947"/>
    <lineage>
        <taxon>Bacteria</taxon>
        <taxon>Pseudomonadati</taxon>
        <taxon>Pseudomonadota</taxon>
        <taxon>Gammaproteobacteria</taxon>
        <taxon>Pasteurellales</taxon>
        <taxon>Pasteurellaceae</taxon>
        <taxon>Actinobacillus</taxon>
    </lineage>
</organism>
<comment type="caution">
    <text evidence="1">The sequence shown here is derived from an EMBL/GenBank/DDBJ whole genome shotgun (WGS) entry which is preliminary data.</text>
</comment>
<reference evidence="1" key="1">
    <citation type="submission" date="2022-11" db="EMBL/GenBank/DDBJ databases">
        <authorList>
            <person name="Kamali M."/>
            <person name="Peak L."/>
            <person name="Go Y.Y."/>
            <person name="Balasuriya U.B.R."/>
            <person name="Carossino M."/>
        </authorList>
    </citation>
    <scope>NUCLEOTIDE SEQUENCE</scope>
    <source>
        <strain evidence="1">4524</strain>
    </source>
</reference>
<accession>A0A9X4G6R6</accession>
<protein>
    <submittedName>
        <fullName evidence="1">Phage terminase large subunit family protein</fullName>
    </submittedName>
</protein>
<gene>
    <name evidence="1" type="ORF">OQ257_11740</name>
</gene>
<feature type="non-terminal residue" evidence="1">
    <location>
        <position position="72"/>
    </location>
</feature>
<reference evidence="1" key="2">
    <citation type="journal article" date="2023" name="Pathogens">
        <title>Pathological Features and Genomic Characterization of an Actinobacillus equuli subsp. equuli Bearing Unique Virulence-Associated Genes from an Adult Horse with Pleuropneumonia.</title>
        <authorList>
            <person name="Kamali M."/>
            <person name="Carossino M."/>
            <person name="Del Piero F."/>
            <person name="Peak L."/>
            <person name="Mitchell M.S."/>
            <person name="Willette J."/>
            <person name="Baker R."/>
            <person name="Li F."/>
            <person name="Kenez A."/>
            <person name="Balasuriya U.B.R."/>
            <person name="Go Y.Y."/>
        </authorList>
    </citation>
    <scope>NUCLEOTIDE SEQUENCE</scope>
    <source>
        <strain evidence="1">4524</strain>
    </source>
</reference>
<name>A0A9X4G6R6_ACTEU</name>
<evidence type="ECO:0000313" key="1">
    <source>
        <dbReference type="EMBL" id="MDE8035823.1"/>
    </source>
</evidence>
<dbReference type="Proteomes" id="UP001142444">
    <property type="component" value="Unassembled WGS sequence"/>
</dbReference>
<keyword evidence="2" id="KW-1185">Reference proteome</keyword>
<dbReference type="AlphaFoldDB" id="A0A9X4G6R6"/>
<evidence type="ECO:0000313" key="2">
    <source>
        <dbReference type="Proteomes" id="UP001142444"/>
    </source>
</evidence>
<proteinExistence type="predicted"/>
<sequence length="72" mass="8091">MYAKASEIRKDIANLVKAPIRMSVSDAVEQFMRVPMGGAASVKWDRNRAPYIIEPMNCLNSREYDSVVFVGP</sequence>